<organism evidence="2 3">
    <name type="scientific">Gigaspora margarita</name>
    <dbReference type="NCBI Taxonomy" id="4874"/>
    <lineage>
        <taxon>Eukaryota</taxon>
        <taxon>Fungi</taxon>
        <taxon>Fungi incertae sedis</taxon>
        <taxon>Mucoromycota</taxon>
        <taxon>Glomeromycotina</taxon>
        <taxon>Glomeromycetes</taxon>
        <taxon>Diversisporales</taxon>
        <taxon>Gigasporaceae</taxon>
        <taxon>Gigaspora</taxon>
    </lineage>
</organism>
<dbReference type="InterPro" id="IPR036047">
    <property type="entry name" value="F-box-like_dom_sf"/>
</dbReference>
<dbReference type="SUPFAM" id="SSF81383">
    <property type="entry name" value="F-box domain"/>
    <property type="match status" value="1"/>
</dbReference>
<proteinExistence type="predicted"/>
<dbReference type="InterPro" id="IPR001810">
    <property type="entry name" value="F-box_dom"/>
</dbReference>
<name>A0ABN7X9R2_GIGMA</name>
<reference evidence="2 3" key="1">
    <citation type="submission" date="2021-06" db="EMBL/GenBank/DDBJ databases">
        <authorList>
            <person name="Kallberg Y."/>
            <person name="Tangrot J."/>
            <person name="Rosling A."/>
        </authorList>
    </citation>
    <scope>NUCLEOTIDE SEQUENCE [LARGE SCALE GENOMIC DNA]</scope>
    <source>
        <strain evidence="2 3">120-4 pot B 10/14</strain>
    </source>
</reference>
<gene>
    <name evidence="2" type="ORF">GMARGA_LOCUS39620</name>
</gene>
<evidence type="ECO:0000313" key="3">
    <source>
        <dbReference type="Proteomes" id="UP000789901"/>
    </source>
</evidence>
<feature type="non-terminal residue" evidence="2">
    <location>
        <position position="1"/>
    </location>
</feature>
<evidence type="ECO:0000259" key="1">
    <source>
        <dbReference type="Pfam" id="PF00646"/>
    </source>
</evidence>
<feature type="non-terminal residue" evidence="2">
    <location>
        <position position="150"/>
    </location>
</feature>
<dbReference type="Proteomes" id="UP000789901">
    <property type="component" value="Unassembled WGS sequence"/>
</dbReference>
<dbReference type="Pfam" id="PF00646">
    <property type="entry name" value="F-box"/>
    <property type="match status" value="1"/>
</dbReference>
<dbReference type="Gene3D" id="1.20.1280.50">
    <property type="match status" value="1"/>
</dbReference>
<feature type="domain" description="F-box" evidence="1">
    <location>
        <begin position="35"/>
        <end position="58"/>
    </location>
</feature>
<dbReference type="EMBL" id="CAJVQB010095480">
    <property type="protein sequence ID" value="CAG8849266.1"/>
    <property type="molecule type" value="Genomic_DNA"/>
</dbReference>
<comment type="caution">
    <text evidence="2">The sequence shown here is derived from an EMBL/GenBank/DDBJ whole genome shotgun (WGS) entry which is preliminary data.</text>
</comment>
<accession>A0ABN7X9R2</accession>
<sequence>MKRSISYSKKSNKKSKKEEKINPFSLVLNYINKRNDILNASLVCKEWKNILDNHKFWKEKNEKFGFGSPEPKAKKYKTHYSIFLKNSKKLCGCNKELLTYNTLIRDIYFKICILKEFSDNREDFYKTNPYNTFITFVQKEINKVIEIIKN</sequence>
<protein>
    <submittedName>
        <fullName evidence="2">31443_t:CDS:1</fullName>
    </submittedName>
</protein>
<keyword evidence="3" id="KW-1185">Reference proteome</keyword>
<evidence type="ECO:0000313" key="2">
    <source>
        <dbReference type="EMBL" id="CAG8849266.1"/>
    </source>
</evidence>